<evidence type="ECO:0000256" key="14">
    <source>
        <dbReference type="PROSITE-ProRule" id="PRU01191"/>
    </source>
</evidence>
<gene>
    <name evidence="18" type="ORF">Sango_1818400</name>
</gene>
<feature type="compositionally biased region" description="Low complexity" evidence="15">
    <location>
        <begin position="685"/>
        <end position="705"/>
    </location>
</feature>
<evidence type="ECO:0000256" key="12">
    <source>
        <dbReference type="ARBA" id="ARBA00023235"/>
    </source>
</evidence>
<feature type="domain" description="PPIase cyclophilin-type" evidence="16">
    <location>
        <begin position="356"/>
        <end position="499"/>
    </location>
</feature>
<protein>
    <submittedName>
        <fullName evidence="18">Peptidyl-prolyl cis-trans isomerase CYP65</fullName>
    </submittedName>
</protein>
<evidence type="ECO:0000256" key="2">
    <source>
        <dbReference type="ARBA" id="ARBA00000971"/>
    </source>
</evidence>
<comment type="function">
    <text evidence="3">May catalyze the cis-trans isomerization of proline imidic peptide bonds in oligopeptides thereby assisting the folding of proteins. May also function as a chaperone, playing a role in intracellular transport of proteins. May also have a protein ubiquitin ligase activity acting as an E3 ubiquitin protein ligase or as a ubiquitin-ubiquitin ligase promoting elongation of ubiquitin chains on proteins.</text>
</comment>
<feature type="region of interest" description="Disordered" evidence="15">
    <location>
        <begin position="507"/>
        <end position="535"/>
    </location>
</feature>
<dbReference type="InterPro" id="IPR002130">
    <property type="entry name" value="Cyclophilin-type_PPIase_dom"/>
</dbReference>
<evidence type="ECO:0000259" key="16">
    <source>
        <dbReference type="PROSITE" id="PS50072"/>
    </source>
</evidence>
<keyword evidence="11" id="KW-0804">Transcription</keyword>
<dbReference type="PROSITE" id="PS50985">
    <property type="entry name" value="GRAS"/>
    <property type="match status" value="1"/>
</dbReference>
<keyword evidence="9" id="KW-0805">Transcription regulation</keyword>
<dbReference type="CDD" id="cd01923">
    <property type="entry name" value="cyclophilin_RING"/>
    <property type="match status" value="1"/>
</dbReference>
<reference evidence="18" key="1">
    <citation type="submission" date="2020-06" db="EMBL/GenBank/DDBJ databases">
        <authorList>
            <person name="Li T."/>
            <person name="Hu X."/>
            <person name="Zhang T."/>
            <person name="Song X."/>
            <person name="Zhang H."/>
            <person name="Dai N."/>
            <person name="Sheng W."/>
            <person name="Hou X."/>
            <person name="Wei L."/>
        </authorList>
    </citation>
    <scope>NUCLEOTIDE SEQUENCE</scope>
    <source>
        <strain evidence="18">K16</strain>
        <tissue evidence="18">Leaf</tissue>
    </source>
</reference>
<dbReference type="GO" id="GO:0006457">
    <property type="term" value="P:protein folding"/>
    <property type="evidence" value="ECO:0007669"/>
    <property type="project" value="InterPro"/>
</dbReference>
<dbReference type="PANTHER" id="PTHR31636">
    <property type="entry name" value="OSJNBA0084A10.13 PROTEIN-RELATED"/>
    <property type="match status" value="1"/>
</dbReference>
<comment type="catalytic activity">
    <reaction evidence="2">
        <text>[protein]-peptidylproline (omega=180) = [protein]-peptidylproline (omega=0)</text>
        <dbReference type="Rhea" id="RHEA:16237"/>
        <dbReference type="Rhea" id="RHEA-COMP:10747"/>
        <dbReference type="Rhea" id="RHEA-COMP:10748"/>
        <dbReference type="ChEBI" id="CHEBI:83833"/>
        <dbReference type="ChEBI" id="CHEBI:83834"/>
        <dbReference type="EC" id="5.2.1.8"/>
    </reaction>
</comment>
<dbReference type="GO" id="GO:0016567">
    <property type="term" value="P:protein ubiquitination"/>
    <property type="evidence" value="ECO:0007669"/>
    <property type="project" value="InterPro"/>
</dbReference>
<comment type="catalytic activity">
    <reaction evidence="1">
        <text>S-ubiquitinyl-[E2 ubiquitin-conjugating enzyme]-L-cysteine + [acceptor protein]-L-lysine = [E2 ubiquitin-conjugating enzyme]-L-cysteine + N(6)-ubiquitinyl-[acceptor protein]-L-lysine.</text>
        <dbReference type="EC" id="2.3.2.27"/>
    </reaction>
</comment>
<comment type="caution">
    <text evidence="14">Lacks conserved residue(s) required for the propagation of feature annotation.</text>
</comment>
<evidence type="ECO:0000256" key="6">
    <source>
        <dbReference type="ARBA" id="ARBA00007930"/>
    </source>
</evidence>
<keyword evidence="12 18" id="KW-0413">Isomerase</keyword>
<evidence type="ECO:0000256" key="11">
    <source>
        <dbReference type="ARBA" id="ARBA00023163"/>
    </source>
</evidence>
<evidence type="ECO:0000256" key="4">
    <source>
        <dbReference type="ARBA" id="ARBA00004123"/>
    </source>
</evidence>
<evidence type="ECO:0000256" key="13">
    <source>
        <dbReference type="ARBA" id="ARBA00023242"/>
    </source>
</evidence>
<evidence type="ECO:0000256" key="15">
    <source>
        <dbReference type="SAM" id="MobiDB-lite"/>
    </source>
</evidence>
<dbReference type="GO" id="GO:0005634">
    <property type="term" value="C:nucleus"/>
    <property type="evidence" value="ECO:0007669"/>
    <property type="project" value="UniProtKB-SubCell"/>
</dbReference>
<dbReference type="PROSITE" id="PS50072">
    <property type="entry name" value="CSA_PPIASE_2"/>
    <property type="match status" value="1"/>
</dbReference>
<dbReference type="InterPro" id="IPR020892">
    <property type="entry name" value="Cyclophilin-type_PPIase_CS"/>
</dbReference>
<evidence type="ECO:0000256" key="8">
    <source>
        <dbReference type="ARBA" id="ARBA00022786"/>
    </source>
</evidence>
<dbReference type="GO" id="GO:0003755">
    <property type="term" value="F:peptidyl-prolyl cis-trans isomerase activity"/>
    <property type="evidence" value="ECO:0007669"/>
    <property type="project" value="UniProtKB-KW"/>
</dbReference>
<dbReference type="InterPro" id="IPR029000">
    <property type="entry name" value="Cyclophilin-like_dom_sf"/>
</dbReference>
<dbReference type="FunFam" id="2.40.100.10:FF:000014">
    <property type="entry name" value="Peptidyl-prolyl cis-trans isomerase cyp65"/>
    <property type="match status" value="1"/>
</dbReference>
<dbReference type="Pfam" id="PF03514">
    <property type="entry name" value="GRAS"/>
    <property type="match status" value="1"/>
</dbReference>
<dbReference type="SUPFAM" id="SSF50891">
    <property type="entry name" value="Cyclophilin-like"/>
    <property type="match status" value="1"/>
</dbReference>
<evidence type="ECO:0000256" key="5">
    <source>
        <dbReference type="ARBA" id="ARBA00004906"/>
    </source>
</evidence>
<comment type="pathway">
    <text evidence="5">Protein modification; protein ubiquitination.</text>
</comment>
<keyword evidence="13" id="KW-0539">Nucleus</keyword>
<dbReference type="Proteomes" id="UP001289374">
    <property type="component" value="Unassembled WGS sequence"/>
</dbReference>
<dbReference type="FunFam" id="3.30.40.10:FF:000079">
    <property type="entry name" value="Peptidyl-prolyl cis-trans isomerase 2"/>
    <property type="match status" value="1"/>
</dbReference>
<dbReference type="InterPro" id="IPR005202">
    <property type="entry name" value="TF_GRAS"/>
</dbReference>
<comment type="subcellular location">
    <subcellularLocation>
        <location evidence="4">Nucleus</location>
    </subcellularLocation>
</comment>
<dbReference type="SMART" id="SM00504">
    <property type="entry name" value="Ubox"/>
    <property type="match status" value="1"/>
</dbReference>
<feature type="region of interest" description="Disordered" evidence="15">
    <location>
        <begin position="685"/>
        <end position="715"/>
    </location>
</feature>
<evidence type="ECO:0000256" key="10">
    <source>
        <dbReference type="ARBA" id="ARBA00023110"/>
    </source>
</evidence>
<comment type="similarity">
    <text evidence="6">Belongs to the cyclophilin-type PPIase family. PPIL2 subfamily.</text>
</comment>
<evidence type="ECO:0000256" key="7">
    <source>
        <dbReference type="ARBA" id="ARBA00022679"/>
    </source>
</evidence>
<dbReference type="PROSITE" id="PS51698">
    <property type="entry name" value="U_BOX"/>
    <property type="match status" value="1"/>
</dbReference>
<accession>A0AAE1WHL8</accession>
<dbReference type="CDD" id="cd16663">
    <property type="entry name" value="RING-Ubox_PPIL2"/>
    <property type="match status" value="1"/>
</dbReference>
<evidence type="ECO:0000256" key="3">
    <source>
        <dbReference type="ARBA" id="ARBA00003697"/>
    </source>
</evidence>
<dbReference type="InterPro" id="IPR026951">
    <property type="entry name" value="PPIL2_U-box_dom"/>
</dbReference>
<sequence>MGKKQHSKDRMFITKTEWATEWGGAKSKESGTPFKRLPFYCCALTFTPFEVPVCTADGSVFEIMQIIPYIRKYGRNPVTGAPLKQEDLISLTFHKNSEGEYHCPVLNKVFTEFTHIVAVKTTGNVFCHEAIKELNIKTKNWKELLTDEPFTKEDIITIQNPNALDSRVLTDFDHVKKNLKVDDEELKKMESDPYYNINVTGDIKQMLKELGTEKGKEIALHGGGGSKAMNERAAALAAILAARSRIKDDAESKSGEKPKQTFSIVDAASAAVYGRSAAAAKADASQKTAARIAMHMAGERAPVNAKLVKSRFTTGAASRSFTSTSYDPVTKNEYEYVKVEKNPKKKGYVRLQTTHGDLNIELHSDITPRTCENFITLCERGYYNGVAFHRNIRNFMIQGGDPTGTGRGGESIWGKPFKDELNSKLVHSGRGVVSMANSGPHTNGSQFFILYKSANHLNFKHTVFGMVVGGLPTLSAMEKVPVDDDDRPLEEIKIISVEVYVNPYAECDEEEEEKTNEEKKVEDEENDKIGSWYSNPVTRSTETPALGGGVGKYLKARISQGASATSLDIDAPAGSVVKKRKLGVSSGELKDFSSWPGVTYKHLIVVTTRLLWVTLVEIVPSQSESILVGKKEKLCSPSTPAELPAALDPLGKTLTTKTTKNASIFSWMMKISPLLLPNTIILTTTPQPSTTATPTTTNTTGSATPTHHHAYDQSSADQFSFSPARDVNLEFAASLSGQNSKWAHDILLETAKAIADRNSARVQQLMWMLNELSSPYGDIDQKLASYFLQALFSRMTDSGERTYQTLISASEKTCSFESTRKMVLKFQEVSPWTTFGHVACNGAIMEAFEGESKLHIIDISNTYCTQWPTLLEAIATRTDETPHLRLTTVVASKFGGATGGAAAVQKVMKEIGSRMEKFARLMGVPFKFNVIHHAGDLSELNLAELDIKEDEALAINCVGTLHSVSTTGNRRDFLISIFRRLQPRVVTIVEEEADLDVGVDGVEFLRGFQECLRWFRVYFEALDESFPRTSNERLMLERAAGRAVVDLVACPPQESVERREAAARWSHRLHAGGFTPFPFNEEVCDDVRALLRRYKEGWSMAQCSDDSAGIFLSWKDQPVVWASAWKP</sequence>
<keyword evidence="19" id="KW-1185">Reference proteome</keyword>
<dbReference type="Pfam" id="PF00160">
    <property type="entry name" value="Pro_isomerase"/>
    <property type="match status" value="1"/>
</dbReference>
<dbReference type="PROSITE" id="PS00170">
    <property type="entry name" value="CSA_PPIASE_1"/>
    <property type="match status" value="1"/>
</dbReference>
<evidence type="ECO:0000256" key="9">
    <source>
        <dbReference type="ARBA" id="ARBA00023015"/>
    </source>
</evidence>
<dbReference type="GO" id="GO:0061630">
    <property type="term" value="F:ubiquitin protein ligase activity"/>
    <property type="evidence" value="ECO:0007669"/>
    <property type="project" value="UniProtKB-EC"/>
</dbReference>
<dbReference type="PRINTS" id="PR00153">
    <property type="entry name" value="CSAPPISMRASE"/>
</dbReference>
<comment type="similarity">
    <text evidence="14">Belongs to the GRAS family.</text>
</comment>
<dbReference type="AlphaFoldDB" id="A0AAE1WHL8"/>
<keyword evidence="7" id="KW-0808">Transferase</keyword>
<name>A0AAE1WHL8_9LAMI</name>
<dbReference type="SUPFAM" id="SSF57850">
    <property type="entry name" value="RING/U-box"/>
    <property type="match status" value="1"/>
</dbReference>
<evidence type="ECO:0000313" key="19">
    <source>
        <dbReference type="Proteomes" id="UP001289374"/>
    </source>
</evidence>
<keyword evidence="8" id="KW-0833">Ubl conjugation pathway</keyword>
<feature type="region of interest" description="SAW" evidence="14">
    <location>
        <begin position="1049"/>
        <end position="1126"/>
    </location>
</feature>
<evidence type="ECO:0000313" key="18">
    <source>
        <dbReference type="EMBL" id="KAK4393476.1"/>
    </source>
</evidence>
<dbReference type="InterPro" id="IPR013083">
    <property type="entry name" value="Znf_RING/FYVE/PHD"/>
</dbReference>
<proteinExistence type="inferred from homology"/>
<organism evidence="18 19">
    <name type="scientific">Sesamum angolense</name>
    <dbReference type="NCBI Taxonomy" id="2727404"/>
    <lineage>
        <taxon>Eukaryota</taxon>
        <taxon>Viridiplantae</taxon>
        <taxon>Streptophyta</taxon>
        <taxon>Embryophyta</taxon>
        <taxon>Tracheophyta</taxon>
        <taxon>Spermatophyta</taxon>
        <taxon>Magnoliopsida</taxon>
        <taxon>eudicotyledons</taxon>
        <taxon>Gunneridae</taxon>
        <taxon>Pentapetalae</taxon>
        <taxon>asterids</taxon>
        <taxon>lamiids</taxon>
        <taxon>Lamiales</taxon>
        <taxon>Pedaliaceae</taxon>
        <taxon>Sesamum</taxon>
    </lineage>
</organism>
<reference evidence="18" key="2">
    <citation type="journal article" date="2024" name="Plant">
        <title>Genomic evolution and insights into agronomic trait innovations of Sesamum species.</title>
        <authorList>
            <person name="Miao H."/>
            <person name="Wang L."/>
            <person name="Qu L."/>
            <person name="Liu H."/>
            <person name="Sun Y."/>
            <person name="Le M."/>
            <person name="Wang Q."/>
            <person name="Wei S."/>
            <person name="Zheng Y."/>
            <person name="Lin W."/>
            <person name="Duan Y."/>
            <person name="Cao H."/>
            <person name="Xiong S."/>
            <person name="Wang X."/>
            <person name="Wei L."/>
            <person name="Li C."/>
            <person name="Ma Q."/>
            <person name="Ju M."/>
            <person name="Zhao R."/>
            <person name="Li G."/>
            <person name="Mu C."/>
            <person name="Tian Q."/>
            <person name="Mei H."/>
            <person name="Zhang T."/>
            <person name="Gao T."/>
            <person name="Zhang H."/>
        </authorList>
    </citation>
    <scope>NUCLEOTIDE SEQUENCE</scope>
    <source>
        <strain evidence="18">K16</strain>
    </source>
</reference>
<dbReference type="InterPro" id="IPR003613">
    <property type="entry name" value="Ubox_domain"/>
</dbReference>
<dbReference type="Gene3D" id="3.30.40.10">
    <property type="entry name" value="Zinc/RING finger domain, C3HC4 (zinc finger)"/>
    <property type="match status" value="1"/>
</dbReference>
<feature type="region of interest" description="VHIID" evidence="14">
    <location>
        <begin position="823"/>
        <end position="888"/>
    </location>
</feature>
<comment type="caution">
    <text evidence="18">The sequence shown here is derived from an EMBL/GenBank/DDBJ whole genome shotgun (WGS) entry which is preliminary data.</text>
</comment>
<evidence type="ECO:0000259" key="17">
    <source>
        <dbReference type="PROSITE" id="PS51698"/>
    </source>
</evidence>
<feature type="short sequence motif" description="VHIID" evidence="14">
    <location>
        <begin position="854"/>
        <end position="858"/>
    </location>
</feature>
<dbReference type="Gene3D" id="2.40.100.10">
    <property type="entry name" value="Cyclophilin-like"/>
    <property type="match status" value="1"/>
</dbReference>
<keyword evidence="10" id="KW-0697">Rotamase</keyword>
<dbReference type="EMBL" id="JACGWL010000010">
    <property type="protein sequence ID" value="KAK4393476.1"/>
    <property type="molecule type" value="Genomic_DNA"/>
</dbReference>
<evidence type="ECO:0000256" key="1">
    <source>
        <dbReference type="ARBA" id="ARBA00000900"/>
    </source>
</evidence>
<feature type="domain" description="U-box" evidence="17">
    <location>
        <begin position="35"/>
        <end position="108"/>
    </location>
</feature>